<protein>
    <submittedName>
        <fullName evidence="1">Uncharacterized protein</fullName>
    </submittedName>
</protein>
<sequence length="129" mass="13832">MLSTAWILGASFGLYNEASARGGEQPAGRRGDPAAAPSRRPTARERFTSGWKDRRPGWPGLCCAKVRPWPRSPAPDGAVAESGGRSGTPPPDASGPRWPRSRRRARTLAGTQTHTHPAHTRSRSPSVES</sequence>
<reference evidence="1" key="1">
    <citation type="submission" date="2023-05" db="EMBL/GenBank/DDBJ databases">
        <authorList>
            <consortium name="ELIXIR-Norway"/>
        </authorList>
    </citation>
    <scope>NUCLEOTIDE SEQUENCE</scope>
</reference>
<proteinExistence type="predicted"/>
<accession>A0ACB0FKK0</accession>
<dbReference type="Proteomes" id="UP001162501">
    <property type="component" value="Chromosome 8"/>
</dbReference>
<organism evidence="1 2">
    <name type="scientific">Rangifer tarandus platyrhynchus</name>
    <name type="common">Svalbard reindeer</name>
    <dbReference type="NCBI Taxonomy" id="3082113"/>
    <lineage>
        <taxon>Eukaryota</taxon>
        <taxon>Metazoa</taxon>
        <taxon>Chordata</taxon>
        <taxon>Craniata</taxon>
        <taxon>Vertebrata</taxon>
        <taxon>Euteleostomi</taxon>
        <taxon>Mammalia</taxon>
        <taxon>Eutheria</taxon>
        <taxon>Laurasiatheria</taxon>
        <taxon>Artiodactyla</taxon>
        <taxon>Ruminantia</taxon>
        <taxon>Pecora</taxon>
        <taxon>Cervidae</taxon>
        <taxon>Odocoileinae</taxon>
        <taxon>Rangifer</taxon>
    </lineage>
</organism>
<name>A0ACB0FKK0_RANTA</name>
<gene>
    <name evidence="1" type="ORF">MRATA1EN3_LOCUS23937</name>
</gene>
<evidence type="ECO:0000313" key="2">
    <source>
        <dbReference type="Proteomes" id="UP001162501"/>
    </source>
</evidence>
<evidence type="ECO:0000313" key="1">
    <source>
        <dbReference type="EMBL" id="CAI9712724.1"/>
    </source>
</evidence>
<dbReference type="EMBL" id="OX596092">
    <property type="protein sequence ID" value="CAI9712724.1"/>
    <property type="molecule type" value="Genomic_DNA"/>
</dbReference>